<feature type="chain" id="PRO_5012603491" description="PEP-CTERM protein-sorting domain-containing protein" evidence="1">
    <location>
        <begin position="30"/>
        <end position="291"/>
    </location>
</feature>
<sequence>MNGLSRRLRRGFCSLLPALGIAGAGPAAALSLTPVSVSSYTEAYTCSAFRCERNGVTGTGNQTAYAPNTSATATLKWGAAPVITTTSTADLQTGAGSGPDPVSSRSGASMTLIYQMQLQGPSSISLPVVMHTSGQLKLTGSNLDGEVGFATLSLKILGDQNGAMNPIYREYLHISSRDIGPTGTLTLPFDDSKTFNMGSNLLYEVQMFVSSITQIEPGQGPVNSGMTSLATLDPLFEIDPTFAAAYPDYRLVFSSGAPVSTVPQPPSAALLSLGLLAMGGVRRWRRSTTDD</sequence>
<reference evidence="2 3" key="1">
    <citation type="journal article" date="2007" name="Int. J. Syst. Evol. Microbiol.">
        <title>Description of Pelomonas aquatica sp. nov. and Pelomonas puraquae sp. nov., isolated from industrial and haemodialysis water.</title>
        <authorList>
            <person name="Gomila M."/>
            <person name="Bowien B."/>
            <person name="Falsen E."/>
            <person name="Moore E.R."/>
            <person name="Lalucat J."/>
        </authorList>
    </citation>
    <scope>NUCLEOTIDE SEQUENCE [LARGE SCALE GENOMIC DNA]</scope>
    <source>
        <strain evidence="2 3">CCUG 52769</strain>
    </source>
</reference>
<feature type="signal peptide" evidence="1">
    <location>
        <begin position="1"/>
        <end position="29"/>
    </location>
</feature>
<name>A0A254N0I5_9BURK</name>
<comment type="caution">
    <text evidence="2">The sequence shown here is derived from an EMBL/GenBank/DDBJ whole genome shotgun (WGS) entry which is preliminary data.</text>
</comment>
<keyword evidence="1" id="KW-0732">Signal</keyword>
<organism evidence="2 3">
    <name type="scientific">Roseateles puraquae</name>
    <dbReference type="NCBI Taxonomy" id="431059"/>
    <lineage>
        <taxon>Bacteria</taxon>
        <taxon>Pseudomonadati</taxon>
        <taxon>Pseudomonadota</taxon>
        <taxon>Betaproteobacteria</taxon>
        <taxon>Burkholderiales</taxon>
        <taxon>Sphaerotilaceae</taxon>
        <taxon>Roseateles</taxon>
    </lineage>
</organism>
<dbReference type="AlphaFoldDB" id="A0A254N0I5"/>
<evidence type="ECO:0000256" key="1">
    <source>
        <dbReference type="SAM" id="SignalP"/>
    </source>
</evidence>
<evidence type="ECO:0008006" key="4">
    <source>
        <dbReference type="Google" id="ProtNLM"/>
    </source>
</evidence>
<evidence type="ECO:0000313" key="2">
    <source>
        <dbReference type="EMBL" id="OWR01801.1"/>
    </source>
</evidence>
<proteinExistence type="predicted"/>
<evidence type="ECO:0000313" key="3">
    <source>
        <dbReference type="Proteomes" id="UP000197446"/>
    </source>
</evidence>
<accession>A0A254N0I5</accession>
<gene>
    <name evidence="2" type="ORF">CDO81_22510</name>
</gene>
<dbReference type="EMBL" id="NISI01000012">
    <property type="protein sequence ID" value="OWR01801.1"/>
    <property type="molecule type" value="Genomic_DNA"/>
</dbReference>
<dbReference type="Proteomes" id="UP000197446">
    <property type="component" value="Unassembled WGS sequence"/>
</dbReference>
<keyword evidence="3" id="KW-1185">Reference proteome</keyword>
<dbReference type="RefSeq" id="WP_088485496.1">
    <property type="nucleotide sequence ID" value="NZ_NISI01000012.1"/>
</dbReference>
<protein>
    <recommendedName>
        <fullName evidence="4">PEP-CTERM protein-sorting domain-containing protein</fullName>
    </recommendedName>
</protein>